<evidence type="ECO:0000256" key="6">
    <source>
        <dbReference type="RuleBase" id="RU362030"/>
    </source>
</evidence>
<dbReference type="GO" id="GO:0032259">
    <property type="term" value="P:methylation"/>
    <property type="evidence" value="ECO:0007669"/>
    <property type="project" value="UniProtKB-KW"/>
</dbReference>
<dbReference type="Gene3D" id="3.40.50.150">
    <property type="entry name" value="Vaccinia Virus protein VP39"/>
    <property type="match status" value="1"/>
</dbReference>
<gene>
    <name evidence="7" type="ORF">ITI46_29655</name>
</gene>
<name>A0ABS3XK54_9ACTN</name>
<keyword evidence="3 6" id="KW-0489">Methyltransferase</keyword>
<evidence type="ECO:0000256" key="3">
    <source>
        <dbReference type="ARBA" id="ARBA00022603"/>
    </source>
</evidence>
<dbReference type="Pfam" id="PF04072">
    <property type="entry name" value="LCM"/>
    <property type="match status" value="1"/>
</dbReference>
<keyword evidence="8" id="KW-1185">Reference proteome</keyword>
<dbReference type="SUPFAM" id="SSF53335">
    <property type="entry name" value="S-adenosyl-L-methionine-dependent methyltransferases"/>
    <property type="match status" value="1"/>
</dbReference>
<dbReference type="InterPro" id="IPR011610">
    <property type="entry name" value="SAM_mthyl_Trfase_ML2640-like"/>
</dbReference>
<comment type="similarity">
    <text evidence="2 6">Belongs to the UPF0677 family.</text>
</comment>
<dbReference type="InterPro" id="IPR007213">
    <property type="entry name" value="Ppm1/Ppm2/Tcmp"/>
</dbReference>
<evidence type="ECO:0000313" key="8">
    <source>
        <dbReference type="Proteomes" id="UP001519064"/>
    </source>
</evidence>
<sequence>MTETMDAVGRTALLTAAMRALESRRPDRLYVDPYAQDLCGDDGPALLDEVWQATFPSPRTGAPSPGPAERTMPDTLDVNAIRTRFFDDLLQRAAQDRSQIVSAASGVDSRPYRLGWPHHVRYFEIDRPSVLDYKRDRLAGARPRVAHRMVAADLTAPGWERHLQEEGYDAKAPSVWLLEGVLPYLHEEDVHRLLERIRTITPVGSLVAGDLVNSQALSLAHARGQLDVFARWGCPWRFGTDDPEALFDRHRFTATVVQPGEPSAHYGRWRDPVPPRGVAGVRRIFLVSAERR</sequence>
<dbReference type="GO" id="GO:0008168">
    <property type="term" value="F:methyltransferase activity"/>
    <property type="evidence" value="ECO:0007669"/>
    <property type="project" value="UniProtKB-KW"/>
</dbReference>
<dbReference type="EMBL" id="JADKMA010000218">
    <property type="protein sequence ID" value="MBO8195783.1"/>
    <property type="molecule type" value="Genomic_DNA"/>
</dbReference>
<evidence type="ECO:0000256" key="2">
    <source>
        <dbReference type="ARBA" id="ARBA00008138"/>
    </source>
</evidence>
<evidence type="ECO:0000313" key="7">
    <source>
        <dbReference type="EMBL" id="MBO8195783.1"/>
    </source>
</evidence>
<dbReference type="NCBIfam" id="TIGR00027">
    <property type="entry name" value="mthyl_TIGR00027"/>
    <property type="match status" value="1"/>
</dbReference>
<evidence type="ECO:0000256" key="5">
    <source>
        <dbReference type="ARBA" id="ARBA00022691"/>
    </source>
</evidence>
<proteinExistence type="inferred from homology"/>
<keyword evidence="5 6" id="KW-0949">S-adenosyl-L-methionine</keyword>
<comment type="caution">
    <text evidence="7">The sequence shown here is derived from an EMBL/GenBank/DDBJ whole genome shotgun (WGS) entry which is preliminary data.</text>
</comment>
<reference evidence="7 8" key="1">
    <citation type="submission" date="2020-11" db="EMBL/GenBank/DDBJ databases">
        <title>Streptomyces spirodelae sp. nov., isolated from duckweed.</title>
        <authorList>
            <person name="Saimee Y."/>
            <person name="Duangmal K."/>
        </authorList>
    </citation>
    <scope>NUCLEOTIDE SEQUENCE [LARGE SCALE GENOMIC DNA]</scope>
    <source>
        <strain evidence="7 8">S16-07</strain>
    </source>
</reference>
<dbReference type="PANTHER" id="PTHR43619:SF2">
    <property type="entry name" value="S-ADENOSYL-L-METHIONINE-DEPENDENT METHYLTRANSFERASES SUPERFAMILY PROTEIN"/>
    <property type="match status" value="1"/>
</dbReference>
<keyword evidence="4 7" id="KW-0808">Transferase</keyword>
<organism evidence="7 8">
    <name type="scientific">Streptomyces oryzae</name>
    <dbReference type="NCBI Taxonomy" id="1434886"/>
    <lineage>
        <taxon>Bacteria</taxon>
        <taxon>Bacillati</taxon>
        <taxon>Actinomycetota</taxon>
        <taxon>Actinomycetes</taxon>
        <taxon>Kitasatosporales</taxon>
        <taxon>Streptomycetaceae</taxon>
        <taxon>Streptomyces</taxon>
    </lineage>
</organism>
<dbReference type="InterPro" id="IPR029063">
    <property type="entry name" value="SAM-dependent_MTases_sf"/>
</dbReference>
<evidence type="ECO:0000256" key="1">
    <source>
        <dbReference type="ARBA" id="ARBA00003907"/>
    </source>
</evidence>
<evidence type="ECO:0000256" key="4">
    <source>
        <dbReference type="ARBA" id="ARBA00022679"/>
    </source>
</evidence>
<comment type="function">
    <text evidence="1 6">Exhibits S-adenosyl-L-methionine-dependent methyltransferase activity.</text>
</comment>
<dbReference type="Proteomes" id="UP001519064">
    <property type="component" value="Unassembled WGS sequence"/>
</dbReference>
<dbReference type="RefSeq" id="WP_209243003.1">
    <property type="nucleotide sequence ID" value="NZ_JADKMA010000218.1"/>
</dbReference>
<accession>A0ABS3XK54</accession>
<dbReference type="EC" id="2.1.1.-" evidence="6"/>
<protein>
    <recommendedName>
        <fullName evidence="6">S-adenosyl-L-methionine-dependent methyltransferase</fullName>
        <ecNumber evidence="6">2.1.1.-</ecNumber>
    </recommendedName>
</protein>
<dbReference type="PANTHER" id="PTHR43619">
    <property type="entry name" value="S-ADENOSYL-L-METHIONINE-DEPENDENT METHYLTRANSFERASE YKTD-RELATED"/>
    <property type="match status" value="1"/>
</dbReference>